<dbReference type="PROSITE" id="PS00109">
    <property type="entry name" value="PROTEIN_KINASE_TYR"/>
    <property type="match status" value="1"/>
</dbReference>
<dbReference type="AlphaFoldDB" id="A0A9P7QHG7"/>
<dbReference type="EMBL" id="SRRH01000143">
    <property type="protein sequence ID" value="KAG6297773.1"/>
    <property type="molecule type" value="Genomic_DNA"/>
</dbReference>
<dbReference type="InterPro" id="IPR040976">
    <property type="entry name" value="Pkinase_fungal"/>
</dbReference>
<evidence type="ECO:0000313" key="7">
    <source>
        <dbReference type="Proteomes" id="UP000707071"/>
    </source>
</evidence>
<dbReference type="PANTHER" id="PTHR38248">
    <property type="entry name" value="FUNK1 6"/>
    <property type="match status" value="1"/>
</dbReference>
<evidence type="ECO:0000313" key="6">
    <source>
        <dbReference type="EMBL" id="KAG6297773.1"/>
    </source>
</evidence>
<dbReference type="PANTHER" id="PTHR38248:SF2">
    <property type="entry name" value="FUNK1 11"/>
    <property type="match status" value="1"/>
</dbReference>
<organism evidence="6 7">
    <name type="scientific">Claviceps aff. purpurea</name>
    <dbReference type="NCBI Taxonomy" id="1967640"/>
    <lineage>
        <taxon>Eukaryota</taxon>
        <taxon>Fungi</taxon>
        <taxon>Dikarya</taxon>
        <taxon>Ascomycota</taxon>
        <taxon>Pezizomycotina</taxon>
        <taxon>Sordariomycetes</taxon>
        <taxon>Hypocreomycetidae</taxon>
        <taxon>Hypocreales</taxon>
        <taxon>Clavicipitaceae</taxon>
        <taxon>Claviceps</taxon>
    </lineage>
</organism>
<evidence type="ECO:0000256" key="3">
    <source>
        <dbReference type="ARBA" id="ARBA00048679"/>
    </source>
</evidence>
<comment type="catalytic activity">
    <reaction evidence="3">
        <text>L-seryl-[protein] + ATP = O-phospho-L-seryl-[protein] + ADP + H(+)</text>
        <dbReference type="Rhea" id="RHEA:17989"/>
        <dbReference type="Rhea" id="RHEA-COMP:9863"/>
        <dbReference type="Rhea" id="RHEA-COMP:11604"/>
        <dbReference type="ChEBI" id="CHEBI:15378"/>
        <dbReference type="ChEBI" id="CHEBI:29999"/>
        <dbReference type="ChEBI" id="CHEBI:30616"/>
        <dbReference type="ChEBI" id="CHEBI:83421"/>
        <dbReference type="ChEBI" id="CHEBI:456216"/>
        <dbReference type="EC" id="2.7.11.1"/>
    </reaction>
</comment>
<proteinExistence type="predicted"/>
<comment type="caution">
    <text evidence="6">The sequence shown here is derived from an EMBL/GenBank/DDBJ whole genome shotgun (WGS) entry which is preliminary data.</text>
</comment>
<dbReference type="GO" id="GO:0004674">
    <property type="term" value="F:protein serine/threonine kinase activity"/>
    <property type="evidence" value="ECO:0007669"/>
    <property type="project" value="UniProtKB-EC"/>
</dbReference>
<sequence>MRVWVFDRLGGIASKQIDINKEPVRFSQVILGFLWMSEEDVGFDPTIKGPDGQQVIEIERNGKSECIWPEHDEEGEMLLRADRQKAINVARYYHHDTVRVRGMNDDARDCIRRGLDITTASNYQQATTDLLWNRPTTTSMRTKRSRSSRETVSQTPSVLPNRVYRRVMVKDYGKPIFEASSRKALLACLEGCIIGHQSLYDKGILHRDISTNNLMINEEPDNPSWSYFLIDLDLAIKTKRKKPSVRDKHSFMHDLESFFWVLFWICINYEASGEQAKPKTIYDAWTMELYRRRCTGKSEGRADCWRRSFHGSTTRCLHGVLQALRQKVFPDGKVQHAPNRELYSEMIEVLREAQEDA</sequence>
<dbReference type="InterPro" id="IPR011009">
    <property type="entry name" value="Kinase-like_dom_sf"/>
</dbReference>
<feature type="region of interest" description="Disordered" evidence="4">
    <location>
        <begin position="136"/>
        <end position="156"/>
    </location>
</feature>
<gene>
    <name evidence="6" type="ORF">E4U09_001238</name>
</gene>
<feature type="domain" description="Fungal-type protein kinase" evidence="5">
    <location>
        <begin position="70"/>
        <end position="266"/>
    </location>
</feature>
<dbReference type="InterPro" id="IPR008266">
    <property type="entry name" value="Tyr_kinase_AS"/>
</dbReference>
<evidence type="ECO:0000259" key="5">
    <source>
        <dbReference type="Pfam" id="PF17667"/>
    </source>
</evidence>
<keyword evidence="7" id="KW-1185">Reference proteome</keyword>
<evidence type="ECO:0000256" key="1">
    <source>
        <dbReference type="ARBA" id="ARBA00012513"/>
    </source>
</evidence>
<feature type="domain" description="Fungal-type protein kinase" evidence="5">
    <location>
        <begin position="1"/>
        <end position="65"/>
    </location>
</feature>
<dbReference type="SUPFAM" id="SSF56112">
    <property type="entry name" value="Protein kinase-like (PK-like)"/>
    <property type="match status" value="1"/>
</dbReference>
<comment type="catalytic activity">
    <reaction evidence="2">
        <text>L-threonyl-[protein] + ATP = O-phospho-L-threonyl-[protein] + ADP + H(+)</text>
        <dbReference type="Rhea" id="RHEA:46608"/>
        <dbReference type="Rhea" id="RHEA-COMP:11060"/>
        <dbReference type="Rhea" id="RHEA-COMP:11605"/>
        <dbReference type="ChEBI" id="CHEBI:15378"/>
        <dbReference type="ChEBI" id="CHEBI:30013"/>
        <dbReference type="ChEBI" id="CHEBI:30616"/>
        <dbReference type="ChEBI" id="CHEBI:61977"/>
        <dbReference type="ChEBI" id="CHEBI:456216"/>
        <dbReference type="EC" id="2.7.11.1"/>
    </reaction>
</comment>
<dbReference type="Proteomes" id="UP000707071">
    <property type="component" value="Unassembled WGS sequence"/>
</dbReference>
<evidence type="ECO:0000256" key="2">
    <source>
        <dbReference type="ARBA" id="ARBA00047899"/>
    </source>
</evidence>
<dbReference type="EC" id="2.7.11.1" evidence="1"/>
<reference evidence="6 7" key="1">
    <citation type="journal article" date="2020" name="bioRxiv">
        <title>Whole genome comparisons of ergot fungi reveals the divergence and evolution of species within the genus Claviceps are the result of varying mechanisms driving genome evolution and host range expansion.</title>
        <authorList>
            <person name="Wyka S.A."/>
            <person name="Mondo S.J."/>
            <person name="Liu M."/>
            <person name="Dettman J."/>
            <person name="Nalam V."/>
            <person name="Broders K.D."/>
        </authorList>
    </citation>
    <scope>NUCLEOTIDE SEQUENCE [LARGE SCALE GENOMIC DNA]</scope>
    <source>
        <strain evidence="6 7">Clav52</strain>
    </source>
</reference>
<evidence type="ECO:0000256" key="4">
    <source>
        <dbReference type="SAM" id="MobiDB-lite"/>
    </source>
</evidence>
<dbReference type="Pfam" id="PF17667">
    <property type="entry name" value="Pkinase_fungal"/>
    <property type="match status" value="2"/>
</dbReference>
<accession>A0A9P7QHG7</accession>
<protein>
    <recommendedName>
        <fullName evidence="1">non-specific serine/threonine protein kinase</fullName>
        <ecNumber evidence="1">2.7.11.1</ecNumber>
    </recommendedName>
</protein>
<name>A0A9P7QHG7_9HYPO</name>
<dbReference type="Gene3D" id="1.10.510.10">
    <property type="entry name" value="Transferase(Phosphotransferase) domain 1"/>
    <property type="match status" value="1"/>
</dbReference>